<organism evidence="1 2">
    <name type="scientific">Saprolegnia diclina (strain VS20)</name>
    <dbReference type="NCBI Taxonomy" id="1156394"/>
    <lineage>
        <taxon>Eukaryota</taxon>
        <taxon>Sar</taxon>
        <taxon>Stramenopiles</taxon>
        <taxon>Oomycota</taxon>
        <taxon>Saprolegniomycetes</taxon>
        <taxon>Saprolegniales</taxon>
        <taxon>Saprolegniaceae</taxon>
        <taxon>Saprolegnia</taxon>
    </lineage>
</organism>
<keyword evidence="2" id="KW-1185">Reference proteome</keyword>
<protein>
    <submittedName>
        <fullName evidence="1">Uncharacterized protein</fullName>
    </submittedName>
</protein>
<reference evidence="1 2" key="1">
    <citation type="submission" date="2012-04" db="EMBL/GenBank/DDBJ databases">
        <title>The Genome Sequence of Saprolegnia declina VS20.</title>
        <authorList>
            <consortium name="The Broad Institute Genome Sequencing Platform"/>
            <person name="Russ C."/>
            <person name="Nusbaum C."/>
            <person name="Tyler B."/>
            <person name="van West P."/>
            <person name="Dieguez-Uribeondo J."/>
            <person name="de Bruijn I."/>
            <person name="Tripathy S."/>
            <person name="Jiang R."/>
            <person name="Young S.K."/>
            <person name="Zeng Q."/>
            <person name="Gargeya S."/>
            <person name="Fitzgerald M."/>
            <person name="Haas B."/>
            <person name="Abouelleil A."/>
            <person name="Alvarado L."/>
            <person name="Arachchi H.M."/>
            <person name="Berlin A."/>
            <person name="Chapman S.B."/>
            <person name="Goldberg J."/>
            <person name="Griggs A."/>
            <person name="Gujja S."/>
            <person name="Hansen M."/>
            <person name="Howarth C."/>
            <person name="Imamovic A."/>
            <person name="Larimer J."/>
            <person name="McCowen C."/>
            <person name="Montmayeur A."/>
            <person name="Murphy C."/>
            <person name="Neiman D."/>
            <person name="Pearson M."/>
            <person name="Priest M."/>
            <person name="Roberts A."/>
            <person name="Saif S."/>
            <person name="Shea T."/>
            <person name="Sisk P."/>
            <person name="Sykes S."/>
            <person name="Wortman J."/>
            <person name="Nusbaum C."/>
            <person name="Birren B."/>
        </authorList>
    </citation>
    <scope>NUCLEOTIDE SEQUENCE [LARGE SCALE GENOMIC DNA]</scope>
    <source>
        <strain evidence="1 2">VS20</strain>
    </source>
</reference>
<evidence type="ECO:0000313" key="1">
    <source>
        <dbReference type="EMBL" id="EQC37077.1"/>
    </source>
</evidence>
<dbReference type="OMA" id="EYRSDGC"/>
<dbReference type="InterPro" id="IPR052050">
    <property type="entry name" value="SecEffector_AnkRepeat"/>
</dbReference>
<name>T0S323_SAPDV</name>
<dbReference type="InParanoid" id="T0S323"/>
<evidence type="ECO:0000313" key="2">
    <source>
        <dbReference type="Proteomes" id="UP000030762"/>
    </source>
</evidence>
<sequence length="226" mass="24661">MTPTATRLWCEAQSAMAVLTQPHLARCIFAYQSSALSMALALTFRRLKAALARNPALVVADGAPFRGYVLCKLVEARQTALALELLRCFSAPYALRLAAIDDASVYAIDNAVRTQNVELLRRLLERGFGKSSTAAMDTAAANGSVIMLKLLHEYRSDGCTKVAFQAASEHRHTHALAFLRRYRPLDVNVQPPRRVTGGFLPPELARAVGSGSMMPQPSDTMQCVVQ</sequence>
<dbReference type="PANTHER" id="PTHR46586:SF3">
    <property type="entry name" value="ANKYRIN REPEAT-CONTAINING PROTEIN"/>
    <property type="match status" value="1"/>
</dbReference>
<dbReference type="EMBL" id="JH767145">
    <property type="protein sequence ID" value="EQC37077.1"/>
    <property type="molecule type" value="Genomic_DNA"/>
</dbReference>
<dbReference type="VEuPathDB" id="FungiDB:SDRG_05304"/>
<dbReference type="Proteomes" id="UP000030762">
    <property type="component" value="Unassembled WGS sequence"/>
</dbReference>
<dbReference type="Gene3D" id="1.25.40.20">
    <property type="entry name" value="Ankyrin repeat-containing domain"/>
    <property type="match status" value="1"/>
</dbReference>
<dbReference type="SUPFAM" id="SSF140860">
    <property type="entry name" value="Pseudo ankyrin repeat-like"/>
    <property type="match status" value="1"/>
</dbReference>
<dbReference type="RefSeq" id="XP_008609239.1">
    <property type="nucleotide sequence ID" value="XM_008611017.1"/>
</dbReference>
<dbReference type="PANTHER" id="PTHR46586">
    <property type="entry name" value="ANKYRIN REPEAT-CONTAINING PROTEIN"/>
    <property type="match status" value="1"/>
</dbReference>
<gene>
    <name evidence="1" type="ORF">SDRG_05304</name>
</gene>
<dbReference type="AlphaFoldDB" id="T0S323"/>
<dbReference type="GeneID" id="19946031"/>
<dbReference type="OrthoDB" id="10326379at2759"/>
<accession>T0S323</accession>
<proteinExistence type="predicted"/>
<dbReference type="InterPro" id="IPR036770">
    <property type="entry name" value="Ankyrin_rpt-contain_sf"/>
</dbReference>